<protein>
    <submittedName>
        <fullName evidence="3">DNA polymerase family A</fullName>
    </submittedName>
</protein>
<reference evidence="3 4" key="1">
    <citation type="submission" date="2019-02" db="EMBL/GenBank/DDBJ databases">
        <title>Investigation of anaerobic lignin degradation for improved lignocellulosic biofuels.</title>
        <authorList>
            <person name="Deangelis K."/>
        </authorList>
    </citation>
    <scope>NUCLEOTIDE SEQUENCE [LARGE SCALE GENOMIC DNA]</scope>
    <source>
        <strain evidence="3 4">159R</strain>
    </source>
</reference>
<dbReference type="GO" id="GO:0003677">
    <property type="term" value="F:DNA binding"/>
    <property type="evidence" value="ECO:0007669"/>
    <property type="project" value="InterPro"/>
</dbReference>
<dbReference type="PANTHER" id="PTHR10133">
    <property type="entry name" value="DNA POLYMERASE I"/>
    <property type="match status" value="1"/>
</dbReference>
<dbReference type="AlphaFoldDB" id="A0A4R1NLX2"/>
<dbReference type="EMBL" id="SJOI01000001">
    <property type="protein sequence ID" value="TCL06981.1"/>
    <property type="molecule type" value="Genomic_DNA"/>
</dbReference>
<dbReference type="Gene3D" id="3.30.70.370">
    <property type="match status" value="1"/>
</dbReference>
<evidence type="ECO:0000256" key="1">
    <source>
        <dbReference type="ARBA" id="ARBA00011541"/>
    </source>
</evidence>
<dbReference type="Proteomes" id="UP000294555">
    <property type="component" value="Unassembled WGS sequence"/>
</dbReference>
<dbReference type="GO" id="GO:0003887">
    <property type="term" value="F:DNA-directed DNA polymerase activity"/>
    <property type="evidence" value="ECO:0007669"/>
    <property type="project" value="InterPro"/>
</dbReference>
<feature type="domain" description="DNA-directed DNA polymerase family A palm" evidence="2">
    <location>
        <begin position="294"/>
        <end position="483"/>
    </location>
</feature>
<evidence type="ECO:0000313" key="4">
    <source>
        <dbReference type="Proteomes" id="UP000294555"/>
    </source>
</evidence>
<dbReference type="SMART" id="SM00482">
    <property type="entry name" value="POLAc"/>
    <property type="match status" value="1"/>
</dbReference>
<dbReference type="OrthoDB" id="8887412at2"/>
<proteinExistence type="predicted"/>
<accession>A0A4R1NLX2</accession>
<dbReference type="InterPro" id="IPR002298">
    <property type="entry name" value="DNA_polymerase_A"/>
</dbReference>
<evidence type="ECO:0000259" key="2">
    <source>
        <dbReference type="SMART" id="SM00482"/>
    </source>
</evidence>
<dbReference type="RefSeq" id="WP_132926817.1">
    <property type="nucleotide sequence ID" value="NZ_SJOI01000001.1"/>
</dbReference>
<dbReference type="Gene3D" id="1.10.150.20">
    <property type="entry name" value="5' to 3' exonuclease, C-terminal subdomain"/>
    <property type="match status" value="1"/>
</dbReference>
<organism evidence="3 4">
    <name type="scientific">Sodalis ligni</name>
    <dbReference type="NCBI Taxonomy" id="2697027"/>
    <lineage>
        <taxon>Bacteria</taxon>
        <taxon>Pseudomonadati</taxon>
        <taxon>Pseudomonadota</taxon>
        <taxon>Gammaproteobacteria</taxon>
        <taxon>Enterobacterales</taxon>
        <taxon>Bruguierivoracaceae</taxon>
        <taxon>Sodalis</taxon>
    </lineage>
</organism>
<name>A0A4R1NLX2_9GAMM</name>
<dbReference type="SUPFAM" id="SSF56672">
    <property type="entry name" value="DNA/RNA polymerases"/>
    <property type="match status" value="1"/>
</dbReference>
<comment type="subunit">
    <text evidence="1">Single-chain monomer with multiple functions.</text>
</comment>
<evidence type="ECO:0000313" key="3">
    <source>
        <dbReference type="EMBL" id="TCL06981.1"/>
    </source>
</evidence>
<dbReference type="Pfam" id="PF00476">
    <property type="entry name" value="DNA_pol_A"/>
    <property type="match status" value="1"/>
</dbReference>
<dbReference type="PANTHER" id="PTHR10133:SF62">
    <property type="entry name" value="DNA POLYMERASE THETA"/>
    <property type="match status" value="1"/>
</dbReference>
<dbReference type="InterPro" id="IPR043502">
    <property type="entry name" value="DNA/RNA_pol_sf"/>
</dbReference>
<sequence length="522" mass="59595">MISTGIKVFLFLKDYAELGNDKYFLLDQNGFSEVSAGDISSQSGLLVCHDYWLIAPSLVKRSGVLPPLVVDVDEFQTMISGSKQDRRLRDRKDLTRRASFFGIEPDLCREYFEIFNRSTPFDFSIYRRFGEILSDYWKALEETSTEKGEIQRFRTIEQPVSRYLITSLAKGIAIDTERLHFHKGKLDHDFYTALKEFSAKHNVPLEVPDDYDVISYLEPKGFDFTGVDVDYILKFVPMNSSYAKDVLYLRKLAQSRKVLNAIPVSNERVYPLVDVFGSITSRIYLRDPSLQNLAKRHRDILRPDGGKKFIYVDYDQYEVGIMAALSEDERLLALYSEGDMYEALAKQLFSEVGKRKHAKRLFLSYAYGMSIKSLVDAAASYGADRAKTKILFKSFSVFEQWKEKVWQLFLANGKIGTDLGNFLVRSHDGPLQGQEKRSAISQVVQGTASLIFKKALIAMSDHEEVELKLPMHDAVLAQVPEIYDTSLLTQLLASVMTKHFNDHITGKASLELFFLENSATEF</sequence>
<comment type="caution">
    <text evidence="3">The sequence shown here is derived from an EMBL/GenBank/DDBJ whole genome shotgun (WGS) entry which is preliminary data.</text>
</comment>
<dbReference type="GO" id="GO:0006302">
    <property type="term" value="P:double-strand break repair"/>
    <property type="evidence" value="ECO:0007669"/>
    <property type="project" value="TreeGrafter"/>
</dbReference>
<dbReference type="InterPro" id="IPR001098">
    <property type="entry name" value="DNA-dir_DNA_pol_A_palm_dom"/>
</dbReference>
<dbReference type="GO" id="GO:0006261">
    <property type="term" value="P:DNA-templated DNA replication"/>
    <property type="evidence" value="ECO:0007669"/>
    <property type="project" value="InterPro"/>
</dbReference>
<gene>
    <name evidence="3" type="ORF">EZJ58_5280</name>
</gene>
<keyword evidence="4" id="KW-1185">Reference proteome</keyword>